<evidence type="ECO:0000256" key="3">
    <source>
        <dbReference type="ARBA" id="ARBA00022801"/>
    </source>
</evidence>
<dbReference type="PRINTS" id="PR00723">
    <property type="entry name" value="SUBTILISIN"/>
</dbReference>
<feature type="compositionally biased region" description="Basic residues" evidence="6">
    <location>
        <begin position="377"/>
        <end position="388"/>
    </location>
</feature>
<keyword evidence="2" id="KW-0645">Protease</keyword>
<dbReference type="SUPFAM" id="SSF52743">
    <property type="entry name" value="Subtilisin-like"/>
    <property type="match status" value="1"/>
</dbReference>
<evidence type="ECO:0000313" key="8">
    <source>
        <dbReference type="EMBL" id="GMA88734.1"/>
    </source>
</evidence>
<dbReference type="Proteomes" id="UP001157017">
    <property type="component" value="Unassembled WGS sequence"/>
</dbReference>
<keyword evidence="4" id="KW-0720">Serine protease</keyword>
<dbReference type="EMBL" id="BSUZ01000001">
    <property type="protein sequence ID" value="GMA88734.1"/>
    <property type="molecule type" value="Genomic_DNA"/>
</dbReference>
<dbReference type="InterPro" id="IPR034213">
    <property type="entry name" value="S8_Vpr-like"/>
</dbReference>
<comment type="caution">
    <text evidence="8">The sequence shown here is derived from an EMBL/GenBank/DDBJ whole genome shotgun (WGS) entry which is preliminary data.</text>
</comment>
<feature type="region of interest" description="Disordered" evidence="6">
    <location>
        <begin position="377"/>
        <end position="405"/>
    </location>
</feature>
<evidence type="ECO:0000256" key="6">
    <source>
        <dbReference type="SAM" id="MobiDB-lite"/>
    </source>
</evidence>
<keyword evidence="9" id="KW-1185">Reference proteome</keyword>
<comment type="caution">
    <text evidence="5">Lacks conserved residue(s) required for the propagation of feature annotation.</text>
</comment>
<dbReference type="Gene3D" id="3.40.50.200">
    <property type="entry name" value="Peptidase S8/S53 domain"/>
    <property type="match status" value="1"/>
</dbReference>
<name>A0ABQ6JN25_9ACTN</name>
<proteinExistence type="inferred from homology"/>
<evidence type="ECO:0000256" key="4">
    <source>
        <dbReference type="ARBA" id="ARBA00022825"/>
    </source>
</evidence>
<gene>
    <name evidence="8" type="ORF">GCM10025868_39840</name>
</gene>
<dbReference type="PANTHER" id="PTHR43806:SF11">
    <property type="entry name" value="CEREVISIN-RELATED"/>
    <property type="match status" value="1"/>
</dbReference>
<dbReference type="PROSITE" id="PS00138">
    <property type="entry name" value="SUBTILASE_SER"/>
    <property type="match status" value="1"/>
</dbReference>
<feature type="domain" description="Peptidase S8/S53" evidence="7">
    <location>
        <begin position="19"/>
        <end position="274"/>
    </location>
</feature>
<reference evidence="9" key="1">
    <citation type="journal article" date="2019" name="Int. J. Syst. Evol. Microbiol.">
        <title>The Global Catalogue of Microorganisms (GCM) 10K type strain sequencing project: providing services to taxonomists for standard genome sequencing and annotation.</title>
        <authorList>
            <consortium name="The Broad Institute Genomics Platform"/>
            <consortium name="The Broad Institute Genome Sequencing Center for Infectious Disease"/>
            <person name="Wu L."/>
            <person name="Ma J."/>
        </authorList>
    </citation>
    <scope>NUCLEOTIDE SEQUENCE [LARGE SCALE GENOMIC DNA]</scope>
    <source>
        <strain evidence="9">NBRC 108730</strain>
    </source>
</reference>
<feature type="region of interest" description="Disordered" evidence="6">
    <location>
        <begin position="425"/>
        <end position="454"/>
    </location>
</feature>
<keyword evidence="3" id="KW-0378">Hydrolase</keyword>
<dbReference type="PROSITE" id="PS51892">
    <property type="entry name" value="SUBTILASE"/>
    <property type="match status" value="1"/>
</dbReference>
<accession>A0ABQ6JN25</accession>
<dbReference type="InterPro" id="IPR000209">
    <property type="entry name" value="Peptidase_S8/S53_dom"/>
</dbReference>
<dbReference type="PANTHER" id="PTHR43806">
    <property type="entry name" value="PEPTIDASE S8"/>
    <property type="match status" value="1"/>
</dbReference>
<evidence type="ECO:0000256" key="2">
    <source>
        <dbReference type="ARBA" id="ARBA00022670"/>
    </source>
</evidence>
<dbReference type="Pfam" id="PF00082">
    <property type="entry name" value="Peptidase_S8"/>
    <property type="match status" value="1"/>
</dbReference>
<dbReference type="InterPro" id="IPR022398">
    <property type="entry name" value="Peptidase_S8_His-AS"/>
</dbReference>
<dbReference type="PROSITE" id="PS00137">
    <property type="entry name" value="SUBTILASE_HIS"/>
    <property type="match status" value="1"/>
</dbReference>
<evidence type="ECO:0000256" key="1">
    <source>
        <dbReference type="ARBA" id="ARBA00011073"/>
    </source>
</evidence>
<dbReference type="CDD" id="cd07474">
    <property type="entry name" value="Peptidases_S8_subtilisin_Vpr-like"/>
    <property type="match status" value="1"/>
</dbReference>
<organism evidence="8 9">
    <name type="scientific">Angustibacter aerolatus</name>
    <dbReference type="NCBI Taxonomy" id="1162965"/>
    <lineage>
        <taxon>Bacteria</taxon>
        <taxon>Bacillati</taxon>
        <taxon>Actinomycetota</taxon>
        <taxon>Actinomycetes</taxon>
        <taxon>Kineosporiales</taxon>
        <taxon>Kineosporiaceae</taxon>
    </lineage>
</organism>
<evidence type="ECO:0000313" key="9">
    <source>
        <dbReference type="Proteomes" id="UP001157017"/>
    </source>
</evidence>
<dbReference type="InterPro" id="IPR036852">
    <property type="entry name" value="Peptidase_S8/S53_dom_sf"/>
</dbReference>
<dbReference type="InterPro" id="IPR050131">
    <property type="entry name" value="Peptidase_S8_subtilisin-like"/>
</dbReference>
<dbReference type="InterPro" id="IPR015500">
    <property type="entry name" value="Peptidase_S8_subtilisin-rel"/>
</dbReference>
<comment type="similarity">
    <text evidence="1 5">Belongs to the peptidase S8 family.</text>
</comment>
<feature type="region of interest" description="Disordered" evidence="6">
    <location>
        <begin position="1"/>
        <end position="22"/>
    </location>
</feature>
<evidence type="ECO:0000256" key="5">
    <source>
        <dbReference type="PROSITE-ProRule" id="PRU01240"/>
    </source>
</evidence>
<sequence length="454" mass="45680">MVGGTDLVGDAYDGTPAHPPVPDANPMDCDTHGTHVASTAAGRGVTSSGATYAGPWTSGTDLSTMTVAPGVAPEADLYAVKVFGCGDGGTAVVAQALEWAADPDHDGDFTDKMDVVNLSLGSDFASPDDPDAVAANQAAAAGTVVVAAAGNTGDLHDAVSSPASASRVIAVAASDDGSGVAGGVRSVRTDAVDDIATFSARGFGTAGEVKPDVAAPGVTISAANSRSGTGARTMSGTSMASPQVAGAAAVVRGLHPDWDVERVKAALMNTAATVTGRGDPALPVAAVRAGAGRVQVDAAARTTTLATADAVAGSPGAVGVSFGDLPVSADTVLTRTVTVRNLSGAARSLRAVDAGARAAAGVRRVVLGARRLGRLDRRRAGRRQRHRAGAGAGRPLGPAAHRRPGARRHRWCDLHRGVDAAWCSPTPPTRPTPSRCRSTPHRTRWPPCARRPPR</sequence>
<evidence type="ECO:0000259" key="7">
    <source>
        <dbReference type="Pfam" id="PF00082"/>
    </source>
</evidence>
<protein>
    <recommendedName>
        <fullName evidence="7">Peptidase S8/S53 domain-containing protein</fullName>
    </recommendedName>
</protein>
<dbReference type="InterPro" id="IPR023828">
    <property type="entry name" value="Peptidase_S8_Ser-AS"/>
</dbReference>